<keyword evidence="2 6" id="KW-0812">Transmembrane</keyword>
<dbReference type="AlphaFoldDB" id="A0A120CXI5"/>
<comment type="caution">
    <text evidence="8">The sequence shown here is derived from an EMBL/GenBank/DDBJ whole genome shotgun (WGS) entry which is preliminary data.</text>
</comment>
<name>A0A120CXI5_HYPSL</name>
<dbReference type="SUPFAM" id="SSF48452">
    <property type="entry name" value="TPR-like"/>
    <property type="match status" value="1"/>
</dbReference>
<keyword evidence="9" id="KW-1185">Reference proteome</keyword>
<dbReference type="GO" id="GO:0016020">
    <property type="term" value="C:membrane"/>
    <property type="evidence" value="ECO:0007669"/>
    <property type="project" value="UniProtKB-SubCell"/>
</dbReference>
<dbReference type="Pfam" id="PF07219">
    <property type="entry name" value="HemY_N"/>
    <property type="match status" value="1"/>
</dbReference>
<proteinExistence type="predicted"/>
<dbReference type="OrthoDB" id="9798343at2"/>
<protein>
    <submittedName>
        <fullName evidence="8">HemY-like protein</fullName>
    </submittedName>
</protein>
<reference evidence="8 9" key="1">
    <citation type="submission" date="2015-10" db="EMBL/GenBank/DDBJ databases">
        <title>Transcriptomic analysis of a linuron degrading triple-species bacterial consortium.</title>
        <authorList>
            <person name="Albers P."/>
        </authorList>
    </citation>
    <scope>NUCLEOTIDE SEQUENCE [LARGE SCALE GENOMIC DNA]</scope>
    <source>
        <strain evidence="8 9">WDL6</strain>
    </source>
</reference>
<dbReference type="STRING" id="121290.APY04_0652"/>
<evidence type="ECO:0000256" key="2">
    <source>
        <dbReference type="ARBA" id="ARBA00022692"/>
    </source>
</evidence>
<evidence type="ECO:0000259" key="7">
    <source>
        <dbReference type="Pfam" id="PF07219"/>
    </source>
</evidence>
<sequence>MLRLIAFLIGIALIATGLAWLADRPGELVLYWQGYRVETSVFRAAVIFVALVASALFIWSILRNVWHSPATVGNVLNKRRQKLGIDALSSGMIALGAGDKAAAMRSAIQARKSLPNEPLTHLLRAQAAQLSGDRTTARRIFEAMLAAPDTEQLGLRGLFLEAQREGEREAALHFAERAVALNPKLAWAVDALFDIQCRDGDWDGALETLAIARKNGHVDRAQADRRRAVLLTAQAQAAETSDPERSLNLATEAHALAPDLVPAAAIAGRLLASRGNTGRAAKIIQRTWSRAPHPDLATAYAYARIGDSPRDRLERIRQLAALSPNSLESPIAVATAAIEARQFDTARDALEPLIPERMTQRVATLMARIEGEQHADKGRIREWLARAVHAERDPVWTADGFVAERWMPVSPVSGALDAFQWRVPVEAMDKGERELIASKLDELMALGVRPADEQSESTEPPRKDEKPAASSAASSGKWDKSDAVTVKTTGTSGSGTRNGESASQRTGAQGAKTTPKGNDFSRARAPDDPGPDADDHDASGPLRPQSA</sequence>
<dbReference type="InterPro" id="IPR016982">
    <property type="entry name" value="Mms48"/>
</dbReference>
<evidence type="ECO:0000256" key="1">
    <source>
        <dbReference type="ARBA" id="ARBA00004370"/>
    </source>
</evidence>
<dbReference type="InterPro" id="IPR011990">
    <property type="entry name" value="TPR-like_helical_dom_sf"/>
</dbReference>
<feature type="transmembrane region" description="Helical" evidence="6">
    <location>
        <begin position="40"/>
        <end position="62"/>
    </location>
</feature>
<dbReference type="PIRSF" id="PIRSF031802">
    <property type="entry name" value="UCP031802"/>
    <property type="match status" value="1"/>
</dbReference>
<evidence type="ECO:0000313" key="8">
    <source>
        <dbReference type="EMBL" id="KWT70990.1"/>
    </source>
</evidence>
<evidence type="ECO:0000256" key="4">
    <source>
        <dbReference type="ARBA" id="ARBA00023136"/>
    </source>
</evidence>
<feature type="compositionally biased region" description="Polar residues" evidence="5">
    <location>
        <begin position="497"/>
        <end position="516"/>
    </location>
</feature>
<evidence type="ECO:0000256" key="5">
    <source>
        <dbReference type="SAM" id="MobiDB-lite"/>
    </source>
</evidence>
<evidence type="ECO:0000313" key="9">
    <source>
        <dbReference type="Proteomes" id="UP000059074"/>
    </source>
</evidence>
<dbReference type="RefSeq" id="WP_068459601.1">
    <property type="nucleotide sequence ID" value="NZ_LMTR01000027.1"/>
</dbReference>
<comment type="subcellular location">
    <subcellularLocation>
        <location evidence="1">Membrane</location>
    </subcellularLocation>
</comment>
<keyword evidence="3 6" id="KW-1133">Transmembrane helix</keyword>
<accession>A0A120CXI5</accession>
<dbReference type="Proteomes" id="UP000059074">
    <property type="component" value="Unassembled WGS sequence"/>
</dbReference>
<feature type="domain" description="HemY N-terminal" evidence="7">
    <location>
        <begin position="26"/>
        <end position="132"/>
    </location>
</feature>
<evidence type="ECO:0000256" key="6">
    <source>
        <dbReference type="SAM" id="Phobius"/>
    </source>
</evidence>
<gene>
    <name evidence="8" type="ORF">APY04_0652</name>
</gene>
<dbReference type="EMBL" id="LMTR01000027">
    <property type="protein sequence ID" value="KWT70990.1"/>
    <property type="molecule type" value="Genomic_DNA"/>
</dbReference>
<evidence type="ECO:0000256" key="3">
    <source>
        <dbReference type="ARBA" id="ARBA00022989"/>
    </source>
</evidence>
<dbReference type="InterPro" id="IPR010817">
    <property type="entry name" value="HemY_N"/>
</dbReference>
<dbReference type="PATRIC" id="fig|121290.4.peg.1124"/>
<organism evidence="8 9">
    <name type="scientific">Hyphomicrobium sulfonivorans</name>
    <dbReference type="NCBI Taxonomy" id="121290"/>
    <lineage>
        <taxon>Bacteria</taxon>
        <taxon>Pseudomonadati</taxon>
        <taxon>Pseudomonadota</taxon>
        <taxon>Alphaproteobacteria</taxon>
        <taxon>Hyphomicrobiales</taxon>
        <taxon>Hyphomicrobiaceae</taxon>
        <taxon>Hyphomicrobium</taxon>
    </lineage>
</organism>
<keyword evidence="4 6" id="KW-0472">Membrane</keyword>
<dbReference type="Gene3D" id="1.25.40.10">
    <property type="entry name" value="Tetratricopeptide repeat domain"/>
    <property type="match status" value="1"/>
</dbReference>
<feature type="region of interest" description="Disordered" evidence="5">
    <location>
        <begin position="448"/>
        <end position="547"/>
    </location>
</feature>